<protein>
    <submittedName>
        <fullName evidence="1">Transcriptional regulator</fullName>
    </submittedName>
</protein>
<evidence type="ECO:0000313" key="1">
    <source>
        <dbReference type="EMBL" id="TDD89612.1"/>
    </source>
</evidence>
<sequence length="165" mass="18639">MPDLSEQTRTMMRERLNRYLRLRDEHGDEKAREILLEGYPERQAERMGPRIEGRPLIEGFREALAVFAQMGFQEESLDMSRDGVDAVMQVCRTCMCVTAAAELDVEPTPVLCELDFEATRRAFPDMTVEGLLHQAEGRHVCVFRYARPESAANGAKASEADAETA</sequence>
<proteinExistence type="predicted"/>
<comment type="caution">
    <text evidence="1">The sequence shown here is derived from an EMBL/GenBank/DDBJ whole genome shotgun (WGS) entry which is preliminary data.</text>
</comment>
<accession>A0A4R5BZ07</accession>
<dbReference type="Proteomes" id="UP000295578">
    <property type="component" value="Unassembled WGS sequence"/>
</dbReference>
<dbReference type="RefSeq" id="WP_132194072.1">
    <property type="nucleotide sequence ID" value="NZ_SMKY01000011.1"/>
</dbReference>
<dbReference type="AlphaFoldDB" id="A0A4R5BZ07"/>
<organism evidence="1 2">
    <name type="scientific">Actinomadura darangshiensis</name>
    <dbReference type="NCBI Taxonomy" id="705336"/>
    <lineage>
        <taxon>Bacteria</taxon>
        <taxon>Bacillati</taxon>
        <taxon>Actinomycetota</taxon>
        <taxon>Actinomycetes</taxon>
        <taxon>Streptosporangiales</taxon>
        <taxon>Thermomonosporaceae</taxon>
        <taxon>Actinomadura</taxon>
    </lineage>
</organism>
<name>A0A4R5BZ07_9ACTN</name>
<dbReference type="OrthoDB" id="597825at2"/>
<gene>
    <name evidence="1" type="ORF">E1293_04455</name>
</gene>
<evidence type="ECO:0000313" key="2">
    <source>
        <dbReference type="Proteomes" id="UP000295578"/>
    </source>
</evidence>
<reference evidence="1 2" key="1">
    <citation type="submission" date="2019-03" db="EMBL/GenBank/DDBJ databases">
        <title>Draft genome sequences of novel Actinobacteria.</title>
        <authorList>
            <person name="Sahin N."/>
            <person name="Ay H."/>
            <person name="Saygin H."/>
        </authorList>
    </citation>
    <scope>NUCLEOTIDE SEQUENCE [LARGE SCALE GENOMIC DNA]</scope>
    <source>
        <strain evidence="1 2">DSM 45941</strain>
    </source>
</reference>
<dbReference type="EMBL" id="SMKY01000011">
    <property type="protein sequence ID" value="TDD89612.1"/>
    <property type="molecule type" value="Genomic_DNA"/>
</dbReference>
<keyword evidence="2" id="KW-1185">Reference proteome</keyword>